<dbReference type="PANTHER" id="PTHR10357:SF213">
    <property type="entry name" value="ALPHA AMYLASE CATALYTIC REGION"/>
    <property type="match status" value="1"/>
</dbReference>
<proteinExistence type="predicted"/>
<dbReference type="GO" id="GO:0005975">
    <property type="term" value="P:carbohydrate metabolic process"/>
    <property type="evidence" value="ECO:0007669"/>
    <property type="project" value="InterPro"/>
</dbReference>
<dbReference type="SMART" id="SM00642">
    <property type="entry name" value="Aamy"/>
    <property type="match status" value="1"/>
</dbReference>
<dbReference type="GO" id="GO:0016787">
    <property type="term" value="F:hydrolase activity"/>
    <property type="evidence" value="ECO:0007669"/>
    <property type="project" value="UniProtKB-KW"/>
</dbReference>
<feature type="domain" description="Glycosyl hydrolase family 13 catalytic" evidence="1">
    <location>
        <begin position="97"/>
        <end position="528"/>
    </location>
</feature>
<dbReference type="EMBL" id="CP099534">
    <property type="protein sequence ID" value="UYK88062.1"/>
    <property type="molecule type" value="Genomic_DNA"/>
</dbReference>
<accession>A0AA46PRQ8</accession>
<dbReference type="Pfam" id="PF22157">
    <property type="entry name" value="SupH-like_C"/>
    <property type="match status" value="1"/>
</dbReference>
<evidence type="ECO:0000313" key="3">
    <source>
        <dbReference type="Proteomes" id="UP001164392"/>
    </source>
</evidence>
<dbReference type="Pfam" id="PF00128">
    <property type="entry name" value="Alpha-amylase"/>
    <property type="match status" value="1"/>
</dbReference>
<dbReference type="Gene3D" id="3.20.20.80">
    <property type="entry name" value="Glycosidases"/>
    <property type="match status" value="1"/>
</dbReference>
<organism evidence="2 3">
    <name type="scientific">Xanthomonas sacchari</name>
    <dbReference type="NCBI Taxonomy" id="56458"/>
    <lineage>
        <taxon>Bacteria</taxon>
        <taxon>Pseudomonadati</taxon>
        <taxon>Pseudomonadota</taxon>
        <taxon>Gammaproteobacteria</taxon>
        <taxon>Lysobacterales</taxon>
        <taxon>Lysobacteraceae</taxon>
        <taxon>Xanthomonas</taxon>
    </lineage>
</organism>
<dbReference type="Proteomes" id="UP001164392">
    <property type="component" value="Chromosome"/>
</dbReference>
<dbReference type="InterPro" id="IPR017853">
    <property type="entry name" value="GH"/>
</dbReference>
<dbReference type="Gene3D" id="3.90.400.10">
    <property type="entry name" value="Oligo-1,6-glucosidase, Domain 2"/>
    <property type="match status" value="1"/>
</dbReference>
<evidence type="ECO:0000259" key="1">
    <source>
        <dbReference type="SMART" id="SM00642"/>
    </source>
</evidence>
<dbReference type="SUPFAM" id="SSF51445">
    <property type="entry name" value="(Trans)glycosidases"/>
    <property type="match status" value="1"/>
</dbReference>
<dbReference type="InterPro" id="IPR054049">
    <property type="entry name" value="SupH-like_C"/>
</dbReference>
<dbReference type="InterPro" id="IPR013780">
    <property type="entry name" value="Glyco_hydro_b"/>
</dbReference>
<dbReference type="Gene3D" id="2.60.40.1180">
    <property type="entry name" value="Golgi alpha-mannosidase II"/>
    <property type="match status" value="1"/>
</dbReference>
<dbReference type="RefSeq" id="WP_267092787.1">
    <property type="nucleotide sequence ID" value="NZ_CP099534.1"/>
</dbReference>
<evidence type="ECO:0000313" key="2">
    <source>
        <dbReference type="EMBL" id="UYK88062.1"/>
    </source>
</evidence>
<dbReference type="Gene3D" id="1.10.1740.10">
    <property type="match status" value="1"/>
</dbReference>
<gene>
    <name evidence="2" type="ORF">NG824_16510</name>
</gene>
<protein>
    <submittedName>
        <fullName evidence="2">Alpha-amylase family glycosyl hydrolase</fullName>
    </submittedName>
</protein>
<reference evidence="2" key="1">
    <citation type="submission" date="2022-06" db="EMBL/GenBank/DDBJ databases">
        <title>Dynamics of rice microbiomes reveals core vertical transmitted seed endophytes.</title>
        <authorList>
            <person name="Liao K."/>
            <person name="Zhang X."/>
        </authorList>
    </citation>
    <scope>NUCLEOTIDE SEQUENCE</scope>
    <source>
        <strain evidence="2">JR3-14</strain>
    </source>
</reference>
<dbReference type="InterPro" id="IPR006047">
    <property type="entry name" value="GH13_cat_dom"/>
</dbReference>
<keyword evidence="2" id="KW-0378">Hydrolase</keyword>
<name>A0AA46PRQ8_9XANT</name>
<sequence length="639" mass="69318">MTAPAPFALSTLAHTLWQAHLQPDAADALLPRLQHHGERLLAPLHALYGAHPAFAHWLPQWLTQLAATANARPSALRQLDAERAPDWFATPSMLGYSAYVDRFAGTLHGVGERVPYLQELGVRYLHLLPFLRARAGDNDGGFAVSDYGQVEPRLGDTDDLAALTARLRAAGISLCADFVLNHTADDHPWALAAKRGDARHLDYYHHFRDRSAPDAYERTLGQVFPHTAPGNFTWVQEADAWLWTTFYPYQWDLDWSNPAVFGEMALALLRLANLGVEVFRLDSTAYLWKRPGTDCMNQPEAHTILQALRALTDILTPAVLLKAEAIVPMAQLPPYFGEGASRGHECHLAYHSTLMAAGWVALAEQRGDIVQAAIAHTPALPPACGWLSYVRCHDDIGWNVLQREAAGGDGVAPFALARIAQFYAGDTADSYARGEAFQSSGDGVHGSNGMSAALTGITAALATDDADALELGVRRLVLLYAVALAMPGIPLLYMGDELALGNDEAYRDDPLRQHEGRWLHRPAMDWARAAQRHDTDSLPGQVYTRLRGLIAARAATAALAADQPLRAVPLGDPALLGLARGEAFVAVYNFSAEPVAVDVAATLGDGNWQAIADGGSDPAALAHWNGALPAYSLRWWLRG</sequence>
<dbReference type="PANTHER" id="PTHR10357">
    <property type="entry name" value="ALPHA-AMYLASE FAMILY MEMBER"/>
    <property type="match status" value="1"/>
</dbReference>
<dbReference type="InterPro" id="IPR045857">
    <property type="entry name" value="O16G_dom_2"/>
</dbReference>
<dbReference type="AlphaFoldDB" id="A0AA46PRQ8"/>